<dbReference type="InterPro" id="IPR007459">
    <property type="entry name" value="DNA_pol3_chi"/>
</dbReference>
<evidence type="ECO:0000313" key="1">
    <source>
        <dbReference type="EMBL" id="CUA84345.1"/>
    </source>
</evidence>
<dbReference type="GO" id="GO:0003887">
    <property type="term" value="F:DNA-directed DNA polymerase activity"/>
    <property type="evidence" value="ECO:0007669"/>
    <property type="project" value="InterPro"/>
</dbReference>
<dbReference type="Pfam" id="PF04364">
    <property type="entry name" value="DNA_pol3_chi"/>
    <property type="match status" value="1"/>
</dbReference>
<sequence length="145" mass="16475">MTSSDPNRIDFYTRVADPRQFACRLAARVYRSGERLLVWLPDAAALEGFSHRLWSLEDTLFVPHAPLGSPEADDTPIWLTDSLPDNLSHPVLLNLSGRMPARPARFLRILEIVGSDTDSMARARDHYRAYREQGFSIEHHDMSQG</sequence>
<accession>A0A0K6H0D9</accession>
<dbReference type="OrthoDB" id="5297568at2"/>
<keyword evidence="2" id="KW-1185">Reference proteome</keyword>
<dbReference type="PANTHER" id="PTHR38767">
    <property type="entry name" value="DNA POLYMERASE III SUBUNIT CHI"/>
    <property type="match status" value="1"/>
</dbReference>
<dbReference type="RefSeq" id="WP_054286500.1">
    <property type="nucleotide sequence ID" value="NZ_CYHA01000004.1"/>
</dbReference>
<dbReference type="GO" id="GO:0003677">
    <property type="term" value="F:DNA binding"/>
    <property type="evidence" value="ECO:0007669"/>
    <property type="project" value="InterPro"/>
</dbReference>
<dbReference type="Gene3D" id="3.40.50.10110">
    <property type="entry name" value="DNA polymerase III subunit chi"/>
    <property type="match status" value="1"/>
</dbReference>
<organism evidence="1 2">
    <name type="scientific">Gulbenkiania indica</name>
    <dbReference type="NCBI Taxonomy" id="375574"/>
    <lineage>
        <taxon>Bacteria</taxon>
        <taxon>Pseudomonadati</taxon>
        <taxon>Pseudomonadota</taxon>
        <taxon>Betaproteobacteria</taxon>
        <taxon>Neisseriales</taxon>
        <taxon>Chromobacteriaceae</taxon>
        <taxon>Gulbenkiania</taxon>
    </lineage>
</organism>
<dbReference type="PANTHER" id="PTHR38767:SF1">
    <property type="entry name" value="DNA POLYMERASE III SUBUNIT CHI"/>
    <property type="match status" value="1"/>
</dbReference>
<dbReference type="GO" id="GO:0032298">
    <property type="term" value="P:positive regulation of DNA-templated DNA replication initiation"/>
    <property type="evidence" value="ECO:0007669"/>
    <property type="project" value="TreeGrafter"/>
</dbReference>
<name>A0A0K6H0D9_9NEIS</name>
<dbReference type="InterPro" id="IPR036768">
    <property type="entry name" value="PolIII_chi_sf"/>
</dbReference>
<protein>
    <submittedName>
        <fullName evidence="1">DNA polymerase III, chi subunit</fullName>
    </submittedName>
</protein>
<dbReference type="GO" id="GO:0006260">
    <property type="term" value="P:DNA replication"/>
    <property type="evidence" value="ECO:0007669"/>
    <property type="project" value="InterPro"/>
</dbReference>
<dbReference type="EMBL" id="CYHA01000004">
    <property type="protein sequence ID" value="CUA84345.1"/>
    <property type="molecule type" value="Genomic_DNA"/>
</dbReference>
<dbReference type="Proteomes" id="UP000243535">
    <property type="component" value="Unassembled WGS sequence"/>
</dbReference>
<dbReference type="AlphaFoldDB" id="A0A0K6H0D9"/>
<gene>
    <name evidence="1" type="ORF">Ga0061063_2058</name>
</gene>
<dbReference type="SUPFAM" id="SSF102400">
    <property type="entry name" value="DNA polymerase III chi subunit"/>
    <property type="match status" value="1"/>
</dbReference>
<proteinExistence type="predicted"/>
<evidence type="ECO:0000313" key="2">
    <source>
        <dbReference type="Proteomes" id="UP000243535"/>
    </source>
</evidence>
<reference evidence="2" key="1">
    <citation type="submission" date="2015-08" db="EMBL/GenBank/DDBJ databases">
        <authorList>
            <person name="Varghese N."/>
        </authorList>
    </citation>
    <scope>NUCLEOTIDE SEQUENCE [LARGE SCALE GENOMIC DNA]</scope>
    <source>
        <strain evidence="2">DSM 17901</strain>
    </source>
</reference>
<dbReference type="STRING" id="375574.GCA_001418035_01848"/>